<evidence type="ECO:0000256" key="1">
    <source>
        <dbReference type="SAM" id="MobiDB-lite"/>
    </source>
</evidence>
<name>A0A543IUN5_9ACTN</name>
<dbReference type="Proteomes" id="UP000319213">
    <property type="component" value="Unassembled WGS sequence"/>
</dbReference>
<accession>A0A543IUN5</accession>
<evidence type="ECO:0000313" key="3">
    <source>
        <dbReference type="Proteomes" id="UP000319213"/>
    </source>
</evidence>
<dbReference type="RefSeq" id="WP_142258489.1">
    <property type="nucleotide sequence ID" value="NZ_BMPV01000006.1"/>
</dbReference>
<feature type="region of interest" description="Disordered" evidence="1">
    <location>
        <begin position="1"/>
        <end position="68"/>
    </location>
</feature>
<keyword evidence="3" id="KW-1185">Reference proteome</keyword>
<comment type="caution">
    <text evidence="2">The sequence shown here is derived from an EMBL/GenBank/DDBJ whole genome shotgun (WGS) entry which is preliminary data.</text>
</comment>
<feature type="compositionally biased region" description="Low complexity" evidence="1">
    <location>
        <begin position="15"/>
        <end position="27"/>
    </location>
</feature>
<reference evidence="2 3" key="1">
    <citation type="submission" date="2019-06" db="EMBL/GenBank/DDBJ databases">
        <title>Sequencing the genomes of 1000 actinobacteria strains.</title>
        <authorList>
            <person name="Klenk H.-P."/>
        </authorList>
    </citation>
    <scope>NUCLEOTIDE SEQUENCE [LARGE SCALE GENOMIC DNA]</scope>
    <source>
        <strain evidence="2 3">DSM 43186</strain>
    </source>
</reference>
<feature type="compositionally biased region" description="Low complexity" evidence="1">
    <location>
        <begin position="34"/>
        <end position="45"/>
    </location>
</feature>
<protein>
    <submittedName>
        <fullName evidence="2">Uncharacterized protein</fullName>
    </submittedName>
</protein>
<dbReference type="AlphaFoldDB" id="A0A543IUN5"/>
<proteinExistence type="predicted"/>
<organism evidence="2 3">
    <name type="scientific">Thermopolyspora flexuosa</name>
    <dbReference type="NCBI Taxonomy" id="103836"/>
    <lineage>
        <taxon>Bacteria</taxon>
        <taxon>Bacillati</taxon>
        <taxon>Actinomycetota</taxon>
        <taxon>Actinomycetes</taxon>
        <taxon>Streptosporangiales</taxon>
        <taxon>Streptosporangiaceae</taxon>
        <taxon>Thermopolyspora</taxon>
    </lineage>
</organism>
<sequence length="68" mass="7185">MRAPVNAVCGRPGGAKAAWSRPAAASRYVPRGVASSSRRPAAWPRPEARPEKQQSSTTTTIAMHRASA</sequence>
<dbReference type="EMBL" id="VFPQ01000001">
    <property type="protein sequence ID" value="TQM74292.1"/>
    <property type="molecule type" value="Genomic_DNA"/>
</dbReference>
<evidence type="ECO:0000313" key="2">
    <source>
        <dbReference type="EMBL" id="TQM74292.1"/>
    </source>
</evidence>
<gene>
    <name evidence="2" type="ORF">FHX40_0960</name>
</gene>